<evidence type="ECO:0000256" key="1">
    <source>
        <dbReference type="ARBA" id="ARBA00022679"/>
    </source>
</evidence>
<dbReference type="PATRIC" id="fig|1423784.4.peg.35"/>
<dbReference type="GO" id="GO:0016747">
    <property type="term" value="F:acyltransferase activity, transferring groups other than amino-acyl groups"/>
    <property type="evidence" value="ECO:0007669"/>
    <property type="project" value="InterPro"/>
</dbReference>
<reference evidence="4 5" key="1">
    <citation type="journal article" date="2015" name="Genome Announc.">
        <title>Expanding the biotechnology potential of lactobacilli through comparative genomics of 213 strains and associated genera.</title>
        <authorList>
            <person name="Sun Z."/>
            <person name="Harris H.M."/>
            <person name="McCann A."/>
            <person name="Guo C."/>
            <person name="Argimon S."/>
            <person name="Zhang W."/>
            <person name="Yang X."/>
            <person name="Jeffery I.B."/>
            <person name="Cooney J.C."/>
            <person name="Kagawa T.F."/>
            <person name="Liu W."/>
            <person name="Song Y."/>
            <person name="Salvetti E."/>
            <person name="Wrobel A."/>
            <person name="Rasinkangas P."/>
            <person name="Parkhill J."/>
            <person name="Rea M.C."/>
            <person name="O'Sullivan O."/>
            <person name="Ritari J."/>
            <person name="Douillard F.P."/>
            <person name="Paul Ross R."/>
            <person name="Yang R."/>
            <person name="Briner A.E."/>
            <person name="Felis G.E."/>
            <person name="de Vos W.M."/>
            <person name="Barrangou R."/>
            <person name="Klaenhammer T.R."/>
            <person name="Caufield P.W."/>
            <person name="Cui Y."/>
            <person name="Zhang H."/>
            <person name="O'Toole P.W."/>
        </authorList>
    </citation>
    <scope>NUCLEOTIDE SEQUENCE [LARGE SCALE GENOMIC DNA]</scope>
    <source>
        <strain evidence="4 5">DSM 5707</strain>
    </source>
</reference>
<evidence type="ECO:0000256" key="2">
    <source>
        <dbReference type="ARBA" id="ARBA00023315"/>
    </source>
</evidence>
<dbReference type="CDD" id="cd04301">
    <property type="entry name" value="NAT_SF"/>
    <property type="match status" value="1"/>
</dbReference>
<dbReference type="Proteomes" id="UP000051957">
    <property type="component" value="Unassembled WGS sequence"/>
</dbReference>
<keyword evidence="1 4" id="KW-0808">Transferase</keyword>
<accession>A0A0R1YYZ6</accession>
<dbReference type="EMBL" id="AZGK01000001">
    <property type="protein sequence ID" value="KRM47562.1"/>
    <property type="molecule type" value="Genomic_DNA"/>
</dbReference>
<comment type="caution">
    <text evidence="4">The sequence shown here is derived from an EMBL/GenBank/DDBJ whole genome shotgun (WGS) entry which is preliminary data.</text>
</comment>
<keyword evidence="2" id="KW-0012">Acyltransferase</keyword>
<organism evidence="4 5">
    <name type="scientific">Lentilactobacillus parabuchneri DSM 5707 = NBRC 107865</name>
    <dbReference type="NCBI Taxonomy" id="1423784"/>
    <lineage>
        <taxon>Bacteria</taxon>
        <taxon>Bacillati</taxon>
        <taxon>Bacillota</taxon>
        <taxon>Bacilli</taxon>
        <taxon>Lactobacillales</taxon>
        <taxon>Lactobacillaceae</taxon>
        <taxon>Lentilactobacillus</taxon>
    </lineage>
</organism>
<dbReference type="PANTHER" id="PTHR43877">
    <property type="entry name" value="AMINOALKYLPHOSPHONATE N-ACETYLTRANSFERASE-RELATED-RELATED"/>
    <property type="match status" value="1"/>
</dbReference>
<dbReference type="InterPro" id="IPR016181">
    <property type="entry name" value="Acyl_CoA_acyltransferase"/>
</dbReference>
<dbReference type="AlphaFoldDB" id="A0A0R1YYZ6"/>
<dbReference type="InterPro" id="IPR000182">
    <property type="entry name" value="GNAT_dom"/>
</dbReference>
<dbReference type="Gene3D" id="3.40.630.30">
    <property type="match status" value="1"/>
</dbReference>
<dbReference type="InterPro" id="IPR050832">
    <property type="entry name" value="Bact_Acetyltransf"/>
</dbReference>
<gene>
    <name evidence="4" type="ORF">FC51_GL000035</name>
</gene>
<dbReference type="RefSeq" id="WP_057910082.1">
    <property type="nucleotide sequence ID" value="NZ_AZGK01000001.1"/>
</dbReference>
<evidence type="ECO:0000313" key="4">
    <source>
        <dbReference type="EMBL" id="KRM47562.1"/>
    </source>
</evidence>
<feature type="domain" description="N-acetyltransferase" evidence="3">
    <location>
        <begin position="3"/>
        <end position="171"/>
    </location>
</feature>
<dbReference type="SUPFAM" id="SSF55729">
    <property type="entry name" value="Acyl-CoA N-acyltransferases (Nat)"/>
    <property type="match status" value="1"/>
</dbReference>
<evidence type="ECO:0000259" key="3">
    <source>
        <dbReference type="PROSITE" id="PS51186"/>
    </source>
</evidence>
<evidence type="ECO:0000313" key="5">
    <source>
        <dbReference type="Proteomes" id="UP000051957"/>
    </source>
</evidence>
<dbReference type="GeneID" id="69801930"/>
<dbReference type="Pfam" id="PF00583">
    <property type="entry name" value="Acetyltransf_1"/>
    <property type="match status" value="1"/>
</dbReference>
<protein>
    <submittedName>
        <fullName evidence="4">N-acetyltransferase GCN5</fullName>
    </submittedName>
</protein>
<dbReference type="PROSITE" id="PS51186">
    <property type="entry name" value="GNAT"/>
    <property type="match status" value="1"/>
</dbReference>
<proteinExistence type="predicted"/>
<name>A0A0R1YYZ6_9LACO</name>
<sequence>MTITIRKCTLADIPALQAISRETFADTFGSENSPEDLANYLDESYSQAQLKQELQDPNSEFYFAYDDDQLAAYLKVNVGDSQTEEMGKNAFEIQRIYVLPQFKRRHIGSQLMTKALELARQHHSSTVWLGVWEYNLPAQGMYKHFGFKQTGDHVFTLGESRQRDLIMTKTL</sequence>